<reference evidence="3 4" key="1">
    <citation type="submission" date="2013-03" db="EMBL/GenBank/DDBJ databases">
        <authorList>
            <person name="Linke B."/>
        </authorList>
    </citation>
    <scope>NUCLEOTIDE SEQUENCE [LARGE SCALE GENOMIC DNA]</scope>
    <source>
        <strain evidence="3 4">B13</strain>
    </source>
</reference>
<dbReference type="eggNOG" id="COG1396">
    <property type="taxonomic scope" value="Bacteria"/>
</dbReference>
<dbReference type="AlphaFoldDB" id="A0A024HQY7"/>
<accession>A0A024HQY7</accession>
<dbReference type="PROSITE" id="PS50943">
    <property type="entry name" value="HTH_CROC1"/>
    <property type="match status" value="1"/>
</dbReference>
<dbReference type="STRING" id="1301098.PKB_5743"/>
<dbReference type="GO" id="GO:0003677">
    <property type="term" value="F:DNA binding"/>
    <property type="evidence" value="ECO:0007669"/>
    <property type="project" value="InterPro"/>
</dbReference>
<name>A0A024HQY7_PSEKB</name>
<dbReference type="Proteomes" id="UP000025241">
    <property type="component" value="Chromosome I"/>
</dbReference>
<proteinExistence type="predicted"/>
<reference evidence="3 4" key="2">
    <citation type="submission" date="2014-05" db="EMBL/GenBank/DDBJ databases">
        <title>Genome sequence of the 3-chlorobenzoate degrading bacterium Pseudomonas knackmussii B13 shows multiple evidence for horizontal gene transfer.</title>
        <authorList>
            <person name="Miyazaki R."/>
            <person name="Bertelli C."/>
            <person name="Falquet L."/>
            <person name="Robinson-Rechavi M."/>
            <person name="Gharib W."/>
            <person name="Roy S."/>
            <person name="Van der Meer J.R."/>
        </authorList>
    </citation>
    <scope>NUCLEOTIDE SEQUENCE [LARGE SCALE GENOMIC DNA]</scope>
    <source>
        <strain evidence="3 4">B13</strain>
    </source>
</reference>
<dbReference type="InterPro" id="IPR001387">
    <property type="entry name" value="Cro/C1-type_HTH"/>
</dbReference>
<dbReference type="SUPFAM" id="SSF47413">
    <property type="entry name" value="lambda repressor-like DNA-binding domains"/>
    <property type="match status" value="1"/>
</dbReference>
<dbReference type="RefSeq" id="WP_052355404.1">
    <property type="nucleotide sequence ID" value="NZ_HG322950.1"/>
</dbReference>
<evidence type="ECO:0000313" key="4">
    <source>
        <dbReference type="Proteomes" id="UP000025241"/>
    </source>
</evidence>
<dbReference type="HOGENOM" id="CLU_141638_2_0_6"/>
<dbReference type="InterPro" id="IPR010982">
    <property type="entry name" value="Lambda_DNA-bd_dom_sf"/>
</dbReference>
<dbReference type="EMBL" id="HG322950">
    <property type="protein sequence ID" value="CDF87048.1"/>
    <property type="molecule type" value="Genomic_DNA"/>
</dbReference>
<dbReference type="OrthoDB" id="6240846at2"/>
<keyword evidence="4" id="KW-1185">Reference proteome</keyword>
<evidence type="ECO:0000313" key="3">
    <source>
        <dbReference type="EMBL" id="CDF87048.1"/>
    </source>
</evidence>
<evidence type="ECO:0000256" key="1">
    <source>
        <dbReference type="SAM" id="MobiDB-lite"/>
    </source>
</evidence>
<organism evidence="3 4">
    <name type="scientific">Pseudomonas knackmussii (strain DSM 6978 / CCUG 54928 / LMG 23759 / B13)</name>
    <dbReference type="NCBI Taxonomy" id="1301098"/>
    <lineage>
        <taxon>Bacteria</taxon>
        <taxon>Pseudomonadati</taxon>
        <taxon>Pseudomonadota</taxon>
        <taxon>Gammaproteobacteria</taxon>
        <taxon>Pseudomonadales</taxon>
        <taxon>Pseudomonadaceae</taxon>
        <taxon>Pseudomonas</taxon>
    </lineage>
</organism>
<dbReference type="CDD" id="cd00093">
    <property type="entry name" value="HTH_XRE"/>
    <property type="match status" value="1"/>
</dbReference>
<dbReference type="SMART" id="SM00530">
    <property type="entry name" value="HTH_XRE"/>
    <property type="match status" value="1"/>
</dbReference>
<feature type="domain" description="HTH cro/C1-type" evidence="2">
    <location>
        <begin position="31"/>
        <end position="88"/>
    </location>
</feature>
<dbReference type="KEGG" id="pkc:PKB_5743"/>
<gene>
    <name evidence="3" type="ORF">PKB_5743</name>
</gene>
<dbReference type="Gene3D" id="1.10.260.40">
    <property type="entry name" value="lambda repressor-like DNA-binding domains"/>
    <property type="match status" value="1"/>
</dbReference>
<feature type="region of interest" description="Disordered" evidence="1">
    <location>
        <begin position="91"/>
        <end position="121"/>
    </location>
</feature>
<dbReference type="PATRIC" id="fig|1301098.3.peg.5722"/>
<dbReference type="Pfam" id="PF01381">
    <property type="entry name" value="HTH_3"/>
    <property type="match status" value="1"/>
</dbReference>
<sequence>MKILSLEERQNLLDDIKARSMAGQESLGTSIRRIRLEITGLDQASFAKICKMTVKTLSSLENDKGNPTVNTLNSILRPFGMGMTLGSIYRDENDHKLGKEPATPQKRGANLKRLASKKTGA</sequence>
<protein>
    <recommendedName>
        <fullName evidence="2">HTH cro/C1-type domain-containing protein</fullName>
    </recommendedName>
</protein>
<evidence type="ECO:0000259" key="2">
    <source>
        <dbReference type="PROSITE" id="PS50943"/>
    </source>
</evidence>